<dbReference type="Gene3D" id="1.10.10.10">
    <property type="entry name" value="Winged helix-like DNA-binding domain superfamily/Winged helix DNA-binding domain"/>
    <property type="match status" value="1"/>
</dbReference>
<evidence type="ECO:0000313" key="4">
    <source>
        <dbReference type="EMBL" id="CAB4817448.1"/>
    </source>
</evidence>
<proteinExistence type="predicted"/>
<dbReference type="InterPro" id="IPR036388">
    <property type="entry name" value="WH-like_DNA-bd_sf"/>
</dbReference>
<dbReference type="EMBL" id="CAFABA010000012">
    <property type="protein sequence ID" value="CAB4817448.1"/>
    <property type="molecule type" value="Genomic_DNA"/>
</dbReference>
<dbReference type="Pfam" id="PF12840">
    <property type="entry name" value="HTH_20"/>
    <property type="match status" value="1"/>
</dbReference>
<dbReference type="InterPro" id="IPR036390">
    <property type="entry name" value="WH_DNA-bd_sf"/>
</dbReference>
<reference evidence="4" key="1">
    <citation type="submission" date="2020-05" db="EMBL/GenBank/DDBJ databases">
        <authorList>
            <person name="Chiriac C."/>
            <person name="Salcher M."/>
            <person name="Ghai R."/>
            <person name="Kavagutti S V."/>
        </authorList>
    </citation>
    <scope>NUCLEOTIDE SEQUENCE</scope>
</reference>
<sequence>MDQAPLSPTEFASAVTAITSAFGDPSRRAIYLFAHEHLDGVTAAETAERFALHPNVARHHLDKLSSAGHLEVTTGRGAGGGAGRPSKRYKATAERVSLDVPVRQDDVLITLLGRALAMLPREVAERMAEEVGIEYGLTMAKAMGDSSDTTRSFRAALHVVADALTAHGFAAHAEKHNGMLRIVSENCPFGDTVVQNPVICAVDRGMVKGMLSALVGHSETDLQSSLPMGDDVCITNVSA</sequence>
<evidence type="ECO:0000313" key="6">
    <source>
        <dbReference type="EMBL" id="CAB4992015.1"/>
    </source>
</evidence>
<organism evidence="4">
    <name type="scientific">freshwater metagenome</name>
    <dbReference type="NCBI Taxonomy" id="449393"/>
    <lineage>
        <taxon>unclassified sequences</taxon>
        <taxon>metagenomes</taxon>
        <taxon>ecological metagenomes</taxon>
    </lineage>
</organism>
<dbReference type="InterPro" id="IPR041359">
    <property type="entry name" value="MetOD1"/>
</dbReference>
<dbReference type="SUPFAM" id="SSF46785">
    <property type="entry name" value="Winged helix' DNA-binding domain"/>
    <property type="match status" value="1"/>
</dbReference>
<feature type="domain" description="Metanogen output" evidence="2">
    <location>
        <begin position="119"/>
        <end position="234"/>
    </location>
</feature>
<name>A0A6J6ZEE4_9ZZZZ</name>
<dbReference type="EMBL" id="CAFBOS010000052">
    <property type="protein sequence ID" value="CAB4992015.1"/>
    <property type="molecule type" value="Genomic_DNA"/>
</dbReference>
<dbReference type="CDD" id="cd00090">
    <property type="entry name" value="HTH_ARSR"/>
    <property type="match status" value="1"/>
</dbReference>
<evidence type="ECO:0000313" key="5">
    <source>
        <dbReference type="EMBL" id="CAB4911582.1"/>
    </source>
</evidence>
<evidence type="ECO:0000259" key="2">
    <source>
        <dbReference type="Pfam" id="PF18546"/>
    </source>
</evidence>
<dbReference type="InterPro" id="IPR011991">
    <property type="entry name" value="ArsR-like_HTH"/>
</dbReference>
<accession>A0A6J6ZEE4</accession>
<evidence type="ECO:0000313" key="3">
    <source>
        <dbReference type="EMBL" id="CAB4726083.1"/>
    </source>
</evidence>
<dbReference type="EMBL" id="CAFBMH010000053">
    <property type="protein sequence ID" value="CAB4911582.1"/>
    <property type="molecule type" value="Genomic_DNA"/>
</dbReference>
<dbReference type="AlphaFoldDB" id="A0A6J6ZEE4"/>
<evidence type="ECO:0000256" key="1">
    <source>
        <dbReference type="SAM" id="MobiDB-lite"/>
    </source>
</evidence>
<dbReference type="Pfam" id="PF18546">
    <property type="entry name" value="MetOD1"/>
    <property type="match status" value="1"/>
</dbReference>
<gene>
    <name evidence="3" type="ORF">UFOPK2754_00151</name>
    <name evidence="4" type="ORF">UFOPK3139_00465</name>
    <name evidence="5" type="ORF">UFOPK3543_01544</name>
    <name evidence="6" type="ORF">UFOPK3967_01067</name>
</gene>
<feature type="region of interest" description="Disordered" evidence="1">
    <location>
        <begin position="67"/>
        <end position="88"/>
    </location>
</feature>
<protein>
    <submittedName>
        <fullName evidence="4">Unannotated protein</fullName>
    </submittedName>
</protein>
<dbReference type="EMBL" id="CAEZYR010000003">
    <property type="protein sequence ID" value="CAB4726083.1"/>
    <property type="molecule type" value="Genomic_DNA"/>
</dbReference>